<evidence type="ECO:0000313" key="2">
    <source>
        <dbReference type="Proteomes" id="UP000676506"/>
    </source>
</evidence>
<evidence type="ECO:0000313" key="1">
    <source>
        <dbReference type="EMBL" id="QUW02127.1"/>
    </source>
</evidence>
<dbReference type="RefSeq" id="WP_211428017.1">
    <property type="nucleotide sequence ID" value="NZ_CP072648.1"/>
</dbReference>
<sequence length="318" mass="34786">MTTNSLPVVACPQCGRPNGTHRTTCLFCGQPLRIPGQESQALPNLRNAEDIEPGYNVIFLPGNPPAPNAVEEVAAVGRLTPEQAAALLASPAPVPIARATTPHDATLLTQRLARSGLRTLILSDAQLSPLHPPRRARALVAAGDFLEAWGTDQAMLLRLSWNEVSLVVFGVLRFRQVLARESTARRAKAEREELYTADEEVAVIDLFGPTLATHLRIRADGFDYSCLGAQRGLLAAENHTRLGDWLLASLPSMAVVNRDFYALARVLDPIWGLTKASRRQPFKRAGIGKVSAETTEYVDNERQFTCFARSLFFTVRPA</sequence>
<organism evidence="1 2">
    <name type="scientific">Chloracidobacterium validum</name>
    <dbReference type="NCBI Taxonomy" id="2821543"/>
    <lineage>
        <taxon>Bacteria</taxon>
        <taxon>Pseudomonadati</taxon>
        <taxon>Acidobacteriota</taxon>
        <taxon>Terriglobia</taxon>
        <taxon>Terriglobales</taxon>
        <taxon>Acidobacteriaceae</taxon>
        <taxon>Chloracidobacterium</taxon>
    </lineage>
</organism>
<dbReference type="EMBL" id="CP072648">
    <property type="protein sequence ID" value="QUW02127.1"/>
    <property type="molecule type" value="Genomic_DNA"/>
</dbReference>
<keyword evidence="2" id="KW-1185">Reference proteome</keyword>
<name>A0ABX8B580_9BACT</name>
<reference evidence="1 2" key="1">
    <citation type="submission" date="2021-03" db="EMBL/GenBank/DDBJ databases">
        <title>Genomic and phenotypic characterization of Chloracidobacterium isolates provides evidence for multiple species.</title>
        <authorList>
            <person name="Saini M.K."/>
            <person name="Costas A.M.G."/>
            <person name="Tank M."/>
            <person name="Bryant D.A."/>
        </authorList>
    </citation>
    <scope>NUCLEOTIDE SEQUENCE [LARGE SCALE GENOMIC DNA]</scope>
    <source>
        <strain evidence="1 2">BV2-C</strain>
    </source>
</reference>
<gene>
    <name evidence="1" type="ORF">J8C06_07075</name>
</gene>
<protein>
    <submittedName>
        <fullName evidence="1">Zinc ribbon domain-containing protein</fullName>
    </submittedName>
</protein>
<dbReference type="Proteomes" id="UP000676506">
    <property type="component" value="Chromosome 1"/>
</dbReference>
<accession>A0ABX8B580</accession>
<proteinExistence type="predicted"/>